<keyword evidence="3" id="KW-1185">Reference proteome</keyword>
<dbReference type="AlphaFoldDB" id="A0A4C1VPE6"/>
<organism evidence="2 3">
    <name type="scientific">Eumeta variegata</name>
    <name type="common">Bagworm moth</name>
    <name type="synonym">Eumeta japonica</name>
    <dbReference type="NCBI Taxonomy" id="151549"/>
    <lineage>
        <taxon>Eukaryota</taxon>
        <taxon>Metazoa</taxon>
        <taxon>Ecdysozoa</taxon>
        <taxon>Arthropoda</taxon>
        <taxon>Hexapoda</taxon>
        <taxon>Insecta</taxon>
        <taxon>Pterygota</taxon>
        <taxon>Neoptera</taxon>
        <taxon>Endopterygota</taxon>
        <taxon>Lepidoptera</taxon>
        <taxon>Glossata</taxon>
        <taxon>Ditrysia</taxon>
        <taxon>Tineoidea</taxon>
        <taxon>Psychidae</taxon>
        <taxon>Oiketicinae</taxon>
        <taxon>Eumeta</taxon>
    </lineage>
</organism>
<evidence type="ECO:0000256" key="1">
    <source>
        <dbReference type="SAM" id="MobiDB-lite"/>
    </source>
</evidence>
<gene>
    <name evidence="2" type="ORF">EVAR_25458_1</name>
</gene>
<accession>A0A4C1VPE6</accession>
<name>A0A4C1VPE6_EUMVA</name>
<evidence type="ECO:0000313" key="2">
    <source>
        <dbReference type="EMBL" id="GBP39635.1"/>
    </source>
</evidence>
<sequence>METRATQYPRARAQRRRRGRRAALRVRRALLSGTLVCRIPNDLFYRRSDRAAAAFLFPEPFVRTICFLTSAQESRGTNIVGRRVQAFCVRRRGTSLGGATGGLLSTRPFVFVTCYFDQMGIIADKSVSSPALRRSRVARAEMRPRHRRYVRPGRRPGPAEGALRSARAV</sequence>
<feature type="region of interest" description="Disordered" evidence="1">
    <location>
        <begin position="149"/>
        <end position="169"/>
    </location>
</feature>
<protein>
    <submittedName>
        <fullName evidence="2">Uncharacterized protein</fullName>
    </submittedName>
</protein>
<dbReference type="EMBL" id="BGZK01000369">
    <property type="protein sequence ID" value="GBP39635.1"/>
    <property type="molecule type" value="Genomic_DNA"/>
</dbReference>
<reference evidence="2 3" key="1">
    <citation type="journal article" date="2019" name="Commun. Biol.">
        <title>The bagworm genome reveals a unique fibroin gene that provides high tensile strength.</title>
        <authorList>
            <person name="Kono N."/>
            <person name="Nakamura H."/>
            <person name="Ohtoshi R."/>
            <person name="Tomita M."/>
            <person name="Numata K."/>
            <person name="Arakawa K."/>
        </authorList>
    </citation>
    <scope>NUCLEOTIDE SEQUENCE [LARGE SCALE GENOMIC DNA]</scope>
</reference>
<dbReference type="Proteomes" id="UP000299102">
    <property type="component" value="Unassembled WGS sequence"/>
</dbReference>
<proteinExistence type="predicted"/>
<comment type="caution">
    <text evidence="2">The sequence shown here is derived from an EMBL/GenBank/DDBJ whole genome shotgun (WGS) entry which is preliminary data.</text>
</comment>
<evidence type="ECO:0000313" key="3">
    <source>
        <dbReference type="Proteomes" id="UP000299102"/>
    </source>
</evidence>